<dbReference type="EMBL" id="KN838578">
    <property type="protein sequence ID" value="KIK03656.1"/>
    <property type="molecule type" value="Genomic_DNA"/>
</dbReference>
<dbReference type="Proteomes" id="UP000054477">
    <property type="component" value="Unassembled WGS sequence"/>
</dbReference>
<gene>
    <name evidence="1" type="ORF">K443DRAFT_676651</name>
</gene>
<name>A0A0C9XFG0_9AGAR</name>
<dbReference type="OrthoDB" id="2995174at2759"/>
<dbReference type="AlphaFoldDB" id="A0A0C9XFG0"/>
<keyword evidence="2" id="KW-1185">Reference proteome</keyword>
<dbReference type="HOGENOM" id="CLU_033651_2_0_1"/>
<proteinExistence type="predicted"/>
<evidence type="ECO:0000313" key="1">
    <source>
        <dbReference type="EMBL" id="KIK03656.1"/>
    </source>
</evidence>
<sequence>MSVCGREPSQLDGRGGSQTISEATHHYIYYRLYTNDNPLESFNPIYSDDETVSRILFKSITPPRNVASLKRHLWKVEGFDGTPNCSLYLSLSEKAPADVSSRLPFQGDPGSGSSELDAMALVVNIPEIKKRSAPAKTAASKALPESPHKPRYVHYRTYDEAGEIVSKTSFDVTDTSLGRIDARYIPPPHNSIFLKIRLSQAEGILVPEATLYDSKENELNSDYVISLFTDNYPGISADEPIAMVYKPQLPKHASPPQPGDFSKKLRANTDSAMGTYDSTWHSAKLGEVFQTDGVLTRRRYCMDAWVYECYVAINSSGKRGFIKPEFATLL</sequence>
<protein>
    <submittedName>
        <fullName evidence="1">Uncharacterized protein</fullName>
    </submittedName>
</protein>
<reference evidence="1 2" key="1">
    <citation type="submission" date="2014-04" db="EMBL/GenBank/DDBJ databases">
        <authorList>
            <consortium name="DOE Joint Genome Institute"/>
            <person name="Kuo A."/>
            <person name="Kohler A."/>
            <person name="Nagy L.G."/>
            <person name="Floudas D."/>
            <person name="Copeland A."/>
            <person name="Barry K.W."/>
            <person name="Cichocki N."/>
            <person name="Veneault-Fourrey C."/>
            <person name="LaButti K."/>
            <person name="Lindquist E.A."/>
            <person name="Lipzen A."/>
            <person name="Lundell T."/>
            <person name="Morin E."/>
            <person name="Murat C."/>
            <person name="Sun H."/>
            <person name="Tunlid A."/>
            <person name="Henrissat B."/>
            <person name="Grigoriev I.V."/>
            <person name="Hibbett D.S."/>
            <person name="Martin F."/>
            <person name="Nordberg H.P."/>
            <person name="Cantor M.N."/>
            <person name="Hua S.X."/>
        </authorList>
    </citation>
    <scope>NUCLEOTIDE SEQUENCE [LARGE SCALE GENOMIC DNA]</scope>
    <source>
        <strain evidence="1 2">LaAM-08-1</strain>
    </source>
</reference>
<reference evidence="2" key="2">
    <citation type="submission" date="2015-01" db="EMBL/GenBank/DDBJ databases">
        <title>Evolutionary Origins and Diversification of the Mycorrhizal Mutualists.</title>
        <authorList>
            <consortium name="DOE Joint Genome Institute"/>
            <consortium name="Mycorrhizal Genomics Consortium"/>
            <person name="Kohler A."/>
            <person name="Kuo A."/>
            <person name="Nagy L.G."/>
            <person name="Floudas D."/>
            <person name="Copeland A."/>
            <person name="Barry K.W."/>
            <person name="Cichocki N."/>
            <person name="Veneault-Fourrey C."/>
            <person name="LaButti K."/>
            <person name="Lindquist E.A."/>
            <person name="Lipzen A."/>
            <person name="Lundell T."/>
            <person name="Morin E."/>
            <person name="Murat C."/>
            <person name="Riley R."/>
            <person name="Ohm R."/>
            <person name="Sun H."/>
            <person name="Tunlid A."/>
            <person name="Henrissat B."/>
            <person name="Grigoriev I.V."/>
            <person name="Hibbett D.S."/>
            <person name="Martin F."/>
        </authorList>
    </citation>
    <scope>NUCLEOTIDE SEQUENCE [LARGE SCALE GENOMIC DNA]</scope>
    <source>
        <strain evidence="2">LaAM-08-1</strain>
    </source>
</reference>
<evidence type="ECO:0000313" key="2">
    <source>
        <dbReference type="Proteomes" id="UP000054477"/>
    </source>
</evidence>
<accession>A0A0C9XFG0</accession>
<organism evidence="1 2">
    <name type="scientific">Laccaria amethystina LaAM-08-1</name>
    <dbReference type="NCBI Taxonomy" id="1095629"/>
    <lineage>
        <taxon>Eukaryota</taxon>
        <taxon>Fungi</taxon>
        <taxon>Dikarya</taxon>
        <taxon>Basidiomycota</taxon>
        <taxon>Agaricomycotina</taxon>
        <taxon>Agaricomycetes</taxon>
        <taxon>Agaricomycetidae</taxon>
        <taxon>Agaricales</taxon>
        <taxon>Agaricineae</taxon>
        <taxon>Hydnangiaceae</taxon>
        <taxon>Laccaria</taxon>
    </lineage>
</organism>